<organism evidence="7 8">
    <name type="scientific">Pararobbsia alpina</name>
    <dbReference type="NCBI Taxonomy" id="621374"/>
    <lineage>
        <taxon>Bacteria</taxon>
        <taxon>Pseudomonadati</taxon>
        <taxon>Pseudomonadota</taxon>
        <taxon>Betaproteobacteria</taxon>
        <taxon>Burkholderiales</taxon>
        <taxon>Burkholderiaceae</taxon>
        <taxon>Pararobbsia</taxon>
    </lineage>
</organism>
<evidence type="ECO:0000256" key="4">
    <source>
        <dbReference type="ARBA" id="ARBA00023125"/>
    </source>
</evidence>
<evidence type="ECO:0000313" key="7">
    <source>
        <dbReference type="EMBL" id="CAB3791138.1"/>
    </source>
</evidence>
<dbReference type="RefSeq" id="WP_175105649.1">
    <property type="nucleotide sequence ID" value="NZ_CADIKM010000013.1"/>
</dbReference>
<dbReference type="EMBL" id="CADIKM010000013">
    <property type="protein sequence ID" value="CAB3791138.1"/>
    <property type="molecule type" value="Genomic_DNA"/>
</dbReference>
<name>A0A6S7BHA2_9BURK</name>
<accession>A0A6S7BHA2</accession>
<keyword evidence="8" id="KW-1185">Reference proteome</keyword>
<feature type="domain" description="DNA-binding protein H-NS-like C-terminal" evidence="6">
    <location>
        <begin position="100"/>
        <end position="132"/>
    </location>
</feature>
<dbReference type="GO" id="GO:0003677">
    <property type="term" value="F:DNA binding"/>
    <property type="evidence" value="ECO:0007669"/>
    <property type="project" value="UniProtKB-KW"/>
</dbReference>
<feature type="region of interest" description="Disordered" evidence="5">
    <location>
        <begin position="150"/>
        <end position="212"/>
    </location>
</feature>
<comment type="subcellular location">
    <subcellularLocation>
        <location evidence="1">Cytoplasm</location>
        <location evidence="1">Nucleoid</location>
    </subcellularLocation>
</comment>
<keyword evidence="4" id="KW-0238">DNA-binding</keyword>
<protein>
    <recommendedName>
        <fullName evidence="6">DNA-binding protein H-NS-like C-terminal domain-containing protein</fullName>
    </recommendedName>
</protein>
<comment type="similarity">
    <text evidence="2">Belongs to the histone-like protein H-NS family.</text>
</comment>
<dbReference type="PANTHER" id="PTHR38097:SF2">
    <property type="entry name" value="DNA-BINDING PROTEIN STPA"/>
    <property type="match status" value="1"/>
</dbReference>
<dbReference type="Pfam" id="PF00816">
    <property type="entry name" value="Histone_HNS"/>
    <property type="match status" value="1"/>
</dbReference>
<dbReference type="AlphaFoldDB" id="A0A6S7BHA2"/>
<evidence type="ECO:0000256" key="1">
    <source>
        <dbReference type="ARBA" id="ARBA00004453"/>
    </source>
</evidence>
<dbReference type="SUPFAM" id="SSF81273">
    <property type="entry name" value="H-NS histone-like proteins"/>
    <property type="match status" value="1"/>
</dbReference>
<dbReference type="Gene3D" id="4.10.430.30">
    <property type="match status" value="1"/>
</dbReference>
<evidence type="ECO:0000256" key="2">
    <source>
        <dbReference type="ARBA" id="ARBA00010610"/>
    </source>
</evidence>
<dbReference type="GO" id="GO:0009295">
    <property type="term" value="C:nucleoid"/>
    <property type="evidence" value="ECO:0007669"/>
    <property type="project" value="UniProtKB-SubCell"/>
</dbReference>
<evidence type="ECO:0000256" key="3">
    <source>
        <dbReference type="ARBA" id="ARBA00022490"/>
    </source>
</evidence>
<dbReference type="InterPro" id="IPR027444">
    <property type="entry name" value="H-NS_C_dom"/>
</dbReference>
<feature type="compositionally biased region" description="Low complexity" evidence="5">
    <location>
        <begin position="196"/>
        <end position="212"/>
    </location>
</feature>
<keyword evidence="3" id="KW-0963">Cytoplasm</keyword>
<evidence type="ECO:0000256" key="5">
    <source>
        <dbReference type="SAM" id="MobiDB-lite"/>
    </source>
</evidence>
<evidence type="ECO:0000313" key="8">
    <source>
        <dbReference type="Proteomes" id="UP000494115"/>
    </source>
</evidence>
<sequence>MPTLTQIQARIARLQLQAEAIAAKQISAALDEITTLMTRHGVTTADIASHLSASKPRGRLAGKKAGAKAGVKSLVKTGGRRRGRPAKASTASAGKAKLPAKYLNPKTGETWSGWARPPLWIKDVKDRTKFLIDGAAATAVSKPAEGIKARVKQSTARKATSRKGASKRVAAGKPKTSRTATTKTPPVKTRARRTNRPAANAPAVEASAAGAI</sequence>
<dbReference type="PANTHER" id="PTHR38097">
    <property type="match status" value="1"/>
</dbReference>
<evidence type="ECO:0000259" key="6">
    <source>
        <dbReference type="Pfam" id="PF00816"/>
    </source>
</evidence>
<proteinExistence type="inferred from homology"/>
<reference evidence="7 8" key="1">
    <citation type="submission" date="2020-04" db="EMBL/GenBank/DDBJ databases">
        <authorList>
            <person name="De Canck E."/>
        </authorList>
    </citation>
    <scope>NUCLEOTIDE SEQUENCE [LARGE SCALE GENOMIC DNA]</scope>
    <source>
        <strain evidence="7 8">LMG 28138</strain>
    </source>
</reference>
<dbReference type="Proteomes" id="UP000494115">
    <property type="component" value="Unassembled WGS sequence"/>
</dbReference>
<gene>
    <name evidence="7" type="ORF">LMG28138_03123</name>
</gene>